<protein>
    <recommendedName>
        <fullName evidence="2">LysR substrate-binding domain-containing protein</fullName>
    </recommendedName>
</protein>
<evidence type="ECO:0008006" key="2">
    <source>
        <dbReference type="Google" id="ProtNLM"/>
    </source>
</evidence>
<dbReference type="InterPro" id="IPR050950">
    <property type="entry name" value="HTH-type_LysR_regulators"/>
</dbReference>
<sequence length="79" mass="9256">MRLTPEGETLLPLAKRMLADWDNTEELLRQRFTLQLGRVAVAAMPSFACNRLPPALRVFRERFPSCHRARRHQRAGDRR</sequence>
<reference evidence="1" key="1">
    <citation type="submission" date="2018-12" db="EMBL/GenBank/DDBJ databases">
        <authorList>
            <person name="Jadhav K."/>
            <person name="Kushwaha B."/>
            <person name="Jadhav I."/>
        </authorList>
    </citation>
    <scope>NUCLEOTIDE SEQUENCE [LARGE SCALE GENOMIC DNA]</scope>
    <source>
        <strain evidence="1">SBS 10</strain>
    </source>
</reference>
<dbReference type="AlphaFoldDB" id="A0A432JIB3"/>
<organism evidence="1">
    <name type="scientific">Billgrantia gudaonensis</name>
    <dbReference type="NCBI Taxonomy" id="376427"/>
    <lineage>
        <taxon>Bacteria</taxon>
        <taxon>Pseudomonadati</taxon>
        <taxon>Pseudomonadota</taxon>
        <taxon>Gammaproteobacteria</taxon>
        <taxon>Oceanospirillales</taxon>
        <taxon>Halomonadaceae</taxon>
        <taxon>Billgrantia</taxon>
    </lineage>
</organism>
<dbReference type="PANTHER" id="PTHR30419:SF30">
    <property type="entry name" value="LYSR FAMILY TRANSCRIPTIONAL REGULATOR"/>
    <property type="match status" value="1"/>
</dbReference>
<dbReference type="GO" id="GO:0005829">
    <property type="term" value="C:cytosol"/>
    <property type="evidence" value="ECO:0007669"/>
    <property type="project" value="TreeGrafter"/>
</dbReference>
<dbReference type="GO" id="GO:0006355">
    <property type="term" value="P:regulation of DNA-templated transcription"/>
    <property type="evidence" value="ECO:0007669"/>
    <property type="project" value="TreeGrafter"/>
</dbReference>
<evidence type="ECO:0000313" key="1">
    <source>
        <dbReference type="EMBL" id="RUA21916.1"/>
    </source>
</evidence>
<dbReference type="PANTHER" id="PTHR30419">
    <property type="entry name" value="HTH-TYPE TRANSCRIPTIONAL REGULATOR YBHD"/>
    <property type="match status" value="1"/>
</dbReference>
<gene>
    <name evidence="1" type="ORF">DSL92_08985</name>
</gene>
<accession>A0A432JIB3</accession>
<name>A0A432JIB3_9GAMM</name>
<proteinExistence type="predicted"/>
<dbReference type="EMBL" id="RXHI01000030">
    <property type="protein sequence ID" value="RUA21916.1"/>
    <property type="molecule type" value="Genomic_DNA"/>
</dbReference>
<comment type="caution">
    <text evidence="1">The sequence shown here is derived from an EMBL/GenBank/DDBJ whole genome shotgun (WGS) entry which is preliminary data.</text>
</comment>